<name>A0ABN5V209_9BIFI</name>
<sequence length="75" mass="8201">MSLTQTHRYDDIIGLPHHQSRLHSRMPRSGRAAQFMPFAALTGYEAVIEHAALANEEAVARANAPVDVADGYMPA</sequence>
<dbReference type="Proteomes" id="UP000035061">
    <property type="component" value="Chromosome"/>
</dbReference>
<protein>
    <submittedName>
        <fullName evidence="1">Uncharacterized protein</fullName>
    </submittedName>
</protein>
<dbReference type="GeneID" id="45582433"/>
<reference evidence="1 2" key="1">
    <citation type="submission" date="2012-02" db="EMBL/GenBank/DDBJ databases">
        <title>Complete genome sequence of Bifidobacterium catenulatum JCM 1194.</title>
        <authorList>
            <person name="Toh H."/>
            <person name="Oshima K."/>
            <person name="Morita H."/>
            <person name="Hattori M."/>
        </authorList>
    </citation>
    <scope>NUCLEOTIDE SEQUENCE [LARGE SCALE GENOMIC DNA]</scope>
    <source>
        <strain evidence="1 2">JCM 1194</strain>
    </source>
</reference>
<proteinExistence type="predicted"/>
<dbReference type="RefSeq" id="WP_003836430.1">
    <property type="nucleotide sequence ID" value="NZ_ABXY01000026.1"/>
</dbReference>
<dbReference type="EMBL" id="AP012325">
    <property type="protein sequence ID" value="BAR01486.1"/>
    <property type="molecule type" value="Genomic_DNA"/>
</dbReference>
<gene>
    <name evidence="1" type="ORF">BBCT_0518</name>
</gene>
<evidence type="ECO:0000313" key="2">
    <source>
        <dbReference type="Proteomes" id="UP000035061"/>
    </source>
</evidence>
<accession>A0ABN5V209</accession>
<organism evidence="1 2">
    <name type="scientific">Bifidobacterium catenulatum DSM 16992 = JCM 1194 = LMG 11043</name>
    <dbReference type="NCBI Taxonomy" id="566552"/>
    <lineage>
        <taxon>Bacteria</taxon>
        <taxon>Bacillati</taxon>
        <taxon>Actinomycetota</taxon>
        <taxon>Actinomycetes</taxon>
        <taxon>Bifidobacteriales</taxon>
        <taxon>Bifidobacteriaceae</taxon>
        <taxon>Bifidobacterium</taxon>
    </lineage>
</organism>
<keyword evidence="2" id="KW-1185">Reference proteome</keyword>
<evidence type="ECO:0000313" key="1">
    <source>
        <dbReference type="EMBL" id="BAR01486.1"/>
    </source>
</evidence>